<evidence type="ECO:0000313" key="2">
    <source>
        <dbReference type="EMBL" id="GAG49977.1"/>
    </source>
</evidence>
<name>X0YTB5_9ZZZZ</name>
<proteinExistence type="predicted"/>
<sequence>TLTIGPKKINNIINGSLVILLKSVFKLPIMVCVIITNKKFKPM</sequence>
<organism evidence="2">
    <name type="scientific">marine sediment metagenome</name>
    <dbReference type="NCBI Taxonomy" id="412755"/>
    <lineage>
        <taxon>unclassified sequences</taxon>
        <taxon>metagenomes</taxon>
        <taxon>ecological metagenomes</taxon>
    </lineage>
</organism>
<feature type="transmembrane region" description="Helical" evidence="1">
    <location>
        <begin position="12"/>
        <end position="35"/>
    </location>
</feature>
<dbReference type="EMBL" id="BARS01053247">
    <property type="protein sequence ID" value="GAG49977.1"/>
    <property type="molecule type" value="Genomic_DNA"/>
</dbReference>
<dbReference type="AlphaFoldDB" id="X0YTB5"/>
<keyword evidence="1" id="KW-0812">Transmembrane</keyword>
<keyword evidence="1" id="KW-1133">Transmembrane helix</keyword>
<protein>
    <submittedName>
        <fullName evidence="2">Uncharacterized protein</fullName>
    </submittedName>
</protein>
<comment type="caution">
    <text evidence="2">The sequence shown here is derived from an EMBL/GenBank/DDBJ whole genome shotgun (WGS) entry which is preliminary data.</text>
</comment>
<keyword evidence="1" id="KW-0472">Membrane</keyword>
<reference evidence="2" key="1">
    <citation type="journal article" date="2014" name="Front. Microbiol.">
        <title>High frequency of phylogenetically diverse reductive dehalogenase-homologous genes in deep subseafloor sedimentary metagenomes.</title>
        <authorList>
            <person name="Kawai M."/>
            <person name="Futagami T."/>
            <person name="Toyoda A."/>
            <person name="Takaki Y."/>
            <person name="Nishi S."/>
            <person name="Hori S."/>
            <person name="Arai W."/>
            <person name="Tsubouchi T."/>
            <person name="Morono Y."/>
            <person name="Uchiyama I."/>
            <person name="Ito T."/>
            <person name="Fujiyama A."/>
            <person name="Inagaki F."/>
            <person name="Takami H."/>
        </authorList>
    </citation>
    <scope>NUCLEOTIDE SEQUENCE</scope>
    <source>
        <strain evidence="2">Expedition CK06-06</strain>
    </source>
</reference>
<gene>
    <name evidence="2" type="ORF">S01H1_79044</name>
</gene>
<feature type="non-terminal residue" evidence="2">
    <location>
        <position position="1"/>
    </location>
</feature>
<accession>X0YTB5</accession>
<evidence type="ECO:0000256" key="1">
    <source>
        <dbReference type="SAM" id="Phobius"/>
    </source>
</evidence>